<reference evidence="1" key="1">
    <citation type="submission" date="2022-11" db="EMBL/GenBank/DDBJ databases">
        <title>beta-Carotene-producing bacterium, Jeongeuplla avenae sp. nov., alleviates the salt stress of Arabidopsis seedlings.</title>
        <authorList>
            <person name="Jiang L."/>
            <person name="Lee J."/>
        </authorList>
    </citation>
    <scope>NUCLEOTIDE SEQUENCE</scope>
    <source>
        <strain evidence="1">DY_R2A_6</strain>
    </source>
</reference>
<accession>A0ACD4NJL6</accession>
<name>A0ACD4NJL6_9HYPH</name>
<dbReference type="EMBL" id="CP113520">
    <property type="protein sequence ID" value="WAJ27014.1"/>
    <property type="molecule type" value="Genomic_DNA"/>
</dbReference>
<protein>
    <submittedName>
        <fullName evidence="1">Uncharacterized protein</fullName>
    </submittedName>
</protein>
<sequence>MTNRQDRRYAAKLARQAAKRGKTPAERALFGAAAAYSADRPMELDFALPDLDEAWRRLEPELRDLLEDGYDEFRRDVFAEAAWGRMVATSPSGNEHEFDLEPILFPVTGTRGDILTFANDPASLAVLAASLRASGMFAEEAAIVILPTLLAPDAADLLAVGPATAARLTTDLAALFQDTASSKADALAAAEEAVRSADLPLIAAGADGEPVSCLLLGICLAPPEDWDVSDEEAEARSLAISATRASWLDSFAAELPFRLGEPVLWHEAGSSLAWHAALGEIETASARRGLSEPATRIHACLVPETGDAVLVAQSCDTYLGPFHAPGPLVMTDVDGFAGLAEHYAGELVEYERVEEVLRLTAGA</sequence>
<evidence type="ECO:0000313" key="1">
    <source>
        <dbReference type="EMBL" id="WAJ27014.1"/>
    </source>
</evidence>
<proteinExistence type="predicted"/>
<gene>
    <name evidence="1" type="ORF">OXU80_19405</name>
</gene>
<evidence type="ECO:0000313" key="2">
    <source>
        <dbReference type="Proteomes" id="UP001163223"/>
    </source>
</evidence>
<keyword evidence="2" id="KW-1185">Reference proteome</keyword>
<dbReference type="Proteomes" id="UP001163223">
    <property type="component" value="Chromosome"/>
</dbReference>
<organism evidence="1 2">
    <name type="scientific">Antarcticirhabdus aurantiaca</name>
    <dbReference type="NCBI Taxonomy" id="2606717"/>
    <lineage>
        <taxon>Bacteria</taxon>
        <taxon>Pseudomonadati</taxon>
        <taxon>Pseudomonadota</taxon>
        <taxon>Alphaproteobacteria</taxon>
        <taxon>Hyphomicrobiales</taxon>
        <taxon>Aurantimonadaceae</taxon>
        <taxon>Antarcticirhabdus</taxon>
    </lineage>
</organism>